<sequence>MKITRPSPSEHAPFASTYIDATAKALDAMGTDHLWSLLVTQPMALVELLDAVDPALVDYAYAPGKWTLGESLVHVSDTERVFAYRLMRVARGDTTPLPGFDQDAWVPESRTTGRPLDDILTEIQTVRAATLSLVKSLDEQAWGQVGVASGHPISPRALAWMIAGHFAHHLDLTRERYLAR</sequence>
<evidence type="ECO:0000313" key="3">
    <source>
        <dbReference type="Proteomes" id="UP000500938"/>
    </source>
</evidence>
<dbReference type="InterPro" id="IPR024775">
    <property type="entry name" value="DinB-like"/>
</dbReference>
<feature type="domain" description="DinB-like" evidence="1">
    <location>
        <begin position="38"/>
        <end position="170"/>
    </location>
</feature>
<dbReference type="AlphaFoldDB" id="A0A6M4ISD9"/>
<keyword evidence="3" id="KW-1185">Reference proteome</keyword>
<accession>A0A6M4ISD9</accession>
<proteinExistence type="predicted"/>
<dbReference type="InterPro" id="IPR034660">
    <property type="entry name" value="DinB/YfiT-like"/>
</dbReference>
<dbReference type="KEGG" id="ggr:HKW67_16410"/>
<name>A0A6M4ISD9_9BACT</name>
<evidence type="ECO:0000259" key="1">
    <source>
        <dbReference type="Pfam" id="PF12867"/>
    </source>
</evidence>
<dbReference type="RefSeq" id="WP_171226421.1">
    <property type="nucleotide sequence ID" value="NZ_CP053085.1"/>
</dbReference>
<organism evidence="2 3">
    <name type="scientific">Gemmatimonas groenlandica</name>
    <dbReference type="NCBI Taxonomy" id="2732249"/>
    <lineage>
        <taxon>Bacteria</taxon>
        <taxon>Pseudomonadati</taxon>
        <taxon>Gemmatimonadota</taxon>
        <taxon>Gemmatimonadia</taxon>
        <taxon>Gemmatimonadales</taxon>
        <taxon>Gemmatimonadaceae</taxon>
        <taxon>Gemmatimonas</taxon>
    </lineage>
</organism>
<dbReference type="Proteomes" id="UP000500938">
    <property type="component" value="Chromosome"/>
</dbReference>
<dbReference type="SUPFAM" id="SSF109854">
    <property type="entry name" value="DinB/YfiT-like putative metalloenzymes"/>
    <property type="match status" value="1"/>
</dbReference>
<dbReference type="Gene3D" id="1.20.120.450">
    <property type="entry name" value="dinb family like domain"/>
    <property type="match status" value="1"/>
</dbReference>
<dbReference type="EMBL" id="CP053085">
    <property type="protein sequence ID" value="QJR36988.1"/>
    <property type="molecule type" value="Genomic_DNA"/>
</dbReference>
<dbReference type="Pfam" id="PF12867">
    <property type="entry name" value="DinB_2"/>
    <property type="match status" value="1"/>
</dbReference>
<evidence type="ECO:0000313" key="2">
    <source>
        <dbReference type="EMBL" id="QJR36988.1"/>
    </source>
</evidence>
<reference evidence="2 3" key="1">
    <citation type="submission" date="2020-05" db="EMBL/GenBank/DDBJ databases">
        <title>Complete genome sequence of Gemmatimonas greenlandica TET16.</title>
        <authorList>
            <person name="Zeng Y."/>
        </authorList>
    </citation>
    <scope>NUCLEOTIDE SEQUENCE [LARGE SCALE GENOMIC DNA]</scope>
    <source>
        <strain evidence="2 3">TET16</strain>
    </source>
</reference>
<protein>
    <submittedName>
        <fullName evidence="2">DinB family protein</fullName>
    </submittedName>
</protein>
<gene>
    <name evidence="2" type="ORF">HKW67_16410</name>
</gene>